<keyword evidence="3" id="KW-1185">Reference proteome</keyword>
<protein>
    <submittedName>
        <fullName evidence="2">Uncharacterized protein</fullName>
    </submittedName>
</protein>
<evidence type="ECO:0000313" key="2">
    <source>
        <dbReference type="EMBL" id="KAJ6710523.1"/>
    </source>
</evidence>
<dbReference type="AlphaFoldDB" id="A0A9Q0TF86"/>
<gene>
    <name evidence="2" type="ORF">OIU74_011400</name>
</gene>
<feature type="chain" id="PRO_5040126489" evidence="1">
    <location>
        <begin position="27"/>
        <end position="83"/>
    </location>
</feature>
<proteinExistence type="predicted"/>
<dbReference type="EMBL" id="JAPFFM010000015">
    <property type="protein sequence ID" value="KAJ6710523.1"/>
    <property type="molecule type" value="Genomic_DNA"/>
</dbReference>
<comment type="caution">
    <text evidence="2">The sequence shown here is derived from an EMBL/GenBank/DDBJ whole genome shotgun (WGS) entry which is preliminary data.</text>
</comment>
<evidence type="ECO:0000313" key="3">
    <source>
        <dbReference type="Proteomes" id="UP001151752"/>
    </source>
</evidence>
<keyword evidence="1" id="KW-0732">Signal</keyword>
<feature type="signal peptide" evidence="1">
    <location>
        <begin position="1"/>
        <end position="26"/>
    </location>
</feature>
<name>A0A9Q0TF86_9ROSI</name>
<evidence type="ECO:0000256" key="1">
    <source>
        <dbReference type="SAM" id="SignalP"/>
    </source>
</evidence>
<dbReference type="Proteomes" id="UP001151752">
    <property type="component" value="Chromosome 2"/>
</dbReference>
<accession>A0A9Q0TF86</accession>
<reference evidence="2" key="2">
    <citation type="journal article" date="2023" name="Int. J. Mol. Sci.">
        <title>De Novo Assembly and Annotation of 11 Diverse Shrub Willow (Salix) Genomes Reveals Novel Gene Organization in Sex-Linked Regions.</title>
        <authorList>
            <person name="Hyden B."/>
            <person name="Feng K."/>
            <person name="Yates T.B."/>
            <person name="Jawdy S."/>
            <person name="Cereghino C."/>
            <person name="Smart L.B."/>
            <person name="Muchero W."/>
        </authorList>
    </citation>
    <scope>NUCLEOTIDE SEQUENCE</scope>
    <source>
        <tissue evidence="2">Shoot tip</tissue>
    </source>
</reference>
<reference evidence="2" key="1">
    <citation type="submission" date="2022-11" db="EMBL/GenBank/DDBJ databases">
        <authorList>
            <person name="Hyden B.L."/>
            <person name="Feng K."/>
            <person name="Yates T."/>
            <person name="Jawdy S."/>
            <person name="Smart L.B."/>
            <person name="Muchero W."/>
        </authorList>
    </citation>
    <scope>NUCLEOTIDE SEQUENCE</scope>
    <source>
        <tissue evidence="2">Shoot tip</tissue>
    </source>
</reference>
<sequence>MASKLISVLVMAAAVLLPLFFSPSLASTVSPSISVSPGTLCNDTLYPSYCKSVLPTQSSNVYESARVCVRKSLAQSRKAFEPG</sequence>
<organism evidence="2 3">
    <name type="scientific">Salix koriyanagi</name>
    <dbReference type="NCBI Taxonomy" id="2511006"/>
    <lineage>
        <taxon>Eukaryota</taxon>
        <taxon>Viridiplantae</taxon>
        <taxon>Streptophyta</taxon>
        <taxon>Embryophyta</taxon>
        <taxon>Tracheophyta</taxon>
        <taxon>Spermatophyta</taxon>
        <taxon>Magnoliopsida</taxon>
        <taxon>eudicotyledons</taxon>
        <taxon>Gunneridae</taxon>
        <taxon>Pentapetalae</taxon>
        <taxon>rosids</taxon>
        <taxon>fabids</taxon>
        <taxon>Malpighiales</taxon>
        <taxon>Salicaceae</taxon>
        <taxon>Saliceae</taxon>
        <taxon>Salix</taxon>
    </lineage>
</organism>